<comment type="catalytic activity">
    <reaction evidence="1 10">
        <text>[protein]-peptidylproline (omega=180) = [protein]-peptidylproline (omega=0)</text>
        <dbReference type="Rhea" id="RHEA:16237"/>
        <dbReference type="Rhea" id="RHEA-COMP:10747"/>
        <dbReference type="Rhea" id="RHEA-COMP:10748"/>
        <dbReference type="ChEBI" id="CHEBI:83833"/>
        <dbReference type="ChEBI" id="CHEBI:83834"/>
        <dbReference type="EC" id="5.2.1.8"/>
    </reaction>
</comment>
<dbReference type="EC" id="5.2.1.8" evidence="4 10"/>
<reference evidence="13" key="3">
    <citation type="submission" date="2019-08" db="EMBL/GenBank/DDBJ databases">
        <authorList>
            <consortium name="Photinus pyralis genome working group"/>
            <person name="Fallon T.R."/>
            <person name="Sander Lower S.E."/>
            <person name="Weng J.-K."/>
        </authorList>
    </citation>
    <scope>NUCLEOTIDE SEQUENCE</scope>
    <source>
        <strain evidence="13">1611_PpyrPB1</strain>
        <tissue evidence="13">Whole body</tissue>
    </source>
</reference>
<dbReference type="GO" id="GO:0000159">
    <property type="term" value="C:protein phosphatase type 2A complex"/>
    <property type="evidence" value="ECO:0007669"/>
    <property type="project" value="TreeGrafter"/>
</dbReference>
<evidence type="ECO:0000256" key="4">
    <source>
        <dbReference type="ARBA" id="ARBA00013194"/>
    </source>
</evidence>
<dbReference type="GO" id="GO:0005634">
    <property type="term" value="C:nucleus"/>
    <property type="evidence" value="ECO:0007669"/>
    <property type="project" value="TreeGrafter"/>
</dbReference>
<evidence type="ECO:0000313" key="14">
    <source>
        <dbReference type="Proteomes" id="UP000327044"/>
    </source>
</evidence>
<keyword evidence="5 10" id="KW-0963">Cytoplasm</keyword>
<evidence type="ECO:0000256" key="2">
    <source>
        <dbReference type="ARBA" id="ARBA00004496"/>
    </source>
</evidence>
<evidence type="ECO:0000256" key="6">
    <source>
        <dbReference type="ARBA" id="ARBA00023110"/>
    </source>
</evidence>
<comment type="function">
    <text evidence="10">PPIases accelerate the folding of proteins. It catalyzes the cis-trans isomerization of proline imidic peptide bonds in oligopeptides.</text>
</comment>
<comment type="similarity">
    <text evidence="3 10">Belongs to the PTPA-type PPIase family.</text>
</comment>
<dbReference type="Gene3D" id="1.20.120.1150">
    <property type="match status" value="1"/>
</dbReference>
<dbReference type="AlphaFoldDB" id="A0A1Y1N930"/>
<dbReference type="EMBL" id="GEZM01014431">
    <property type="protein sequence ID" value="JAV92107.1"/>
    <property type="molecule type" value="Transcribed_RNA"/>
</dbReference>
<evidence type="ECO:0000256" key="7">
    <source>
        <dbReference type="ARBA" id="ARBA00023235"/>
    </source>
</evidence>
<evidence type="ECO:0000256" key="8">
    <source>
        <dbReference type="ARBA" id="ARBA00044786"/>
    </source>
</evidence>
<dbReference type="GO" id="GO:0003755">
    <property type="term" value="F:peptidyl-prolyl cis-trans isomerase activity"/>
    <property type="evidence" value="ECO:0007669"/>
    <property type="project" value="UniProtKB-KW"/>
</dbReference>
<evidence type="ECO:0000256" key="1">
    <source>
        <dbReference type="ARBA" id="ARBA00000971"/>
    </source>
</evidence>
<dbReference type="InterPro" id="IPR043170">
    <property type="entry name" value="PTPA_C_lid"/>
</dbReference>
<keyword evidence="6 10" id="KW-0697">Rotamase</keyword>
<dbReference type="PANTHER" id="PTHR10012:SF0">
    <property type="entry name" value="SERINE_THREONINE-PROTEIN PHOSPHATASE 2A ACTIVATOR"/>
    <property type="match status" value="1"/>
</dbReference>
<comment type="subcellular location">
    <subcellularLocation>
        <location evidence="2 10">Cytoplasm</location>
    </subcellularLocation>
</comment>
<dbReference type="GO" id="GO:0007052">
    <property type="term" value="P:mitotic spindle organization"/>
    <property type="evidence" value="ECO:0007669"/>
    <property type="project" value="TreeGrafter"/>
</dbReference>
<dbReference type="OrthoDB" id="16120at2759"/>
<evidence type="ECO:0000313" key="12">
    <source>
        <dbReference type="EMBL" id="JAV92107.1"/>
    </source>
</evidence>
<dbReference type="GO" id="GO:0008160">
    <property type="term" value="F:protein tyrosine phosphatase activator activity"/>
    <property type="evidence" value="ECO:0007669"/>
    <property type="project" value="TreeGrafter"/>
</dbReference>
<dbReference type="PANTHER" id="PTHR10012">
    <property type="entry name" value="SERINE/THREONINE-PROTEIN PHOSPHATASE 2A REGULATORY SUBUNIT B"/>
    <property type="match status" value="1"/>
</dbReference>
<evidence type="ECO:0000313" key="13">
    <source>
        <dbReference type="EMBL" id="KAB0797978.1"/>
    </source>
</evidence>
<keyword evidence="14" id="KW-1185">Reference proteome</keyword>
<dbReference type="FunCoup" id="A0A1Y1N930">
    <property type="interactions" value="1556"/>
</dbReference>
<sequence>MFHSKAITHPRDDVSRTSDLIVGEDHEFIVPVKSIRIPEDMQLWEKSEAYHEYLGFVLALNEAIRSKANSLKAVQLSPAILNLLEMLEKLNKLINDTPPVQQPQRYGNHAFRDWYRKLKDQAFDLVQSVVPERLHRAVPEIVFYLTEGFGNSTRIDYGTGHELSFIMFLCCLFKIGVLVDSDKVAVPCKVFAKYMDVVRKLQQTYRMEPAGSHGVWSLDDYQFVPFIWGSSQLIAHPRIEPPMFLDENIIETYHHDYLFLACIKYINQVKTGPFAEHSNQLWGISGVSNWTKINGGLIKMYKVEVLGKFPVAQHILFGSLLPYKVAQMPTGGRKVRLNLMPPSPSSVTEDTATASSFIPLNEK</sequence>
<dbReference type="InParanoid" id="A0A1Y1N930"/>
<dbReference type="EMBL" id="VVIM01000006">
    <property type="protein sequence ID" value="KAB0797978.1"/>
    <property type="molecule type" value="Genomic_DNA"/>
</dbReference>
<accession>A0A1Y1N930</accession>
<reference evidence="13 14" key="2">
    <citation type="journal article" date="2018" name="Elife">
        <title>Firefly genomes illuminate parallel origins of bioluminescence in beetles.</title>
        <authorList>
            <person name="Fallon T.R."/>
            <person name="Lower S.E."/>
            <person name="Chang C.H."/>
            <person name="Bessho-Uehara M."/>
            <person name="Martin G.J."/>
            <person name="Bewick A.J."/>
            <person name="Behringer M."/>
            <person name="Debat H.J."/>
            <person name="Wong I."/>
            <person name="Day J.C."/>
            <person name="Suvorov A."/>
            <person name="Silva C.J."/>
            <person name="Stanger-Hall K.F."/>
            <person name="Hall D.W."/>
            <person name="Schmitz R.J."/>
            <person name="Nelson D.R."/>
            <person name="Lewis S.M."/>
            <person name="Shigenobu S."/>
            <person name="Bybee S.M."/>
            <person name="Larracuente A.M."/>
            <person name="Oba Y."/>
            <person name="Weng J.K."/>
        </authorList>
    </citation>
    <scope>NUCLEOTIDE SEQUENCE [LARGE SCALE GENOMIC DNA]</scope>
    <source>
        <strain evidence="13">1611_PpyrPB1</strain>
        <tissue evidence="13">Whole body</tissue>
    </source>
</reference>
<dbReference type="FunFam" id="1.20.120.1150:FF:000002">
    <property type="entry name" value="Serine/threonine-protein phosphatase 2A activator"/>
    <property type="match status" value="1"/>
</dbReference>
<dbReference type="InterPro" id="IPR004327">
    <property type="entry name" value="Phstyr_phstse_ac"/>
</dbReference>
<feature type="compositionally biased region" description="Polar residues" evidence="11">
    <location>
        <begin position="345"/>
        <end position="363"/>
    </location>
</feature>
<dbReference type="InterPro" id="IPR037218">
    <property type="entry name" value="PTPA_sf"/>
</dbReference>
<dbReference type="CDD" id="cd04087">
    <property type="entry name" value="PTPA"/>
    <property type="match status" value="1"/>
</dbReference>
<evidence type="ECO:0000256" key="3">
    <source>
        <dbReference type="ARBA" id="ARBA00011019"/>
    </source>
</evidence>
<dbReference type="Pfam" id="PF03095">
    <property type="entry name" value="PTPA"/>
    <property type="match status" value="1"/>
</dbReference>
<dbReference type="SUPFAM" id="SSF140984">
    <property type="entry name" value="PTPA-like"/>
    <property type="match status" value="1"/>
</dbReference>
<reference evidence="12" key="1">
    <citation type="journal article" date="2016" name="Sci. Rep.">
        <title>Molecular characterization of firefly nuptial gifts: a multi-omics approach sheds light on postcopulatory sexual selection.</title>
        <authorList>
            <person name="Al-Wathiqui N."/>
            <person name="Fallon T.R."/>
            <person name="South A."/>
            <person name="Weng J.K."/>
            <person name="Lewis S.M."/>
        </authorList>
    </citation>
    <scope>NUCLEOTIDE SEQUENCE</scope>
</reference>
<protein>
    <recommendedName>
        <fullName evidence="8 10">Serine/threonine-protein phosphatase 2A activator</fullName>
        <ecNumber evidence="4 10">5.2.1.8</ecNumber>
    </recommendedName>
    <alternativeName>
        <fullName evidence="9 10">Phosphotyrosyl phosphatase activator</fullName>
    </alternativeName>
</protein>
<evidence type="ECO:0000256" key="9">
    <source>
        <dbReference type="ARBA" id="ARBA00044820"/>
    </source>
</evidence>
<feature type="region of interest" description="Disordered" evidence="11">
    <location>
        <begin position="340"/>
        <end position="363"/>
    </location>
</feature>
<gene>
    <name evidence="13" type="ORF">PPYR_08971</name>
</gene>
<evidence type="ECO:0000256" key="5">
    <source>
        <dbReference type="ARBA" id="ARBA00022490"/>
    </source>
</evidence>
<evidence type="ECO:0000256" key="10">
    <source>
        <dbReference type="RuleBase" id="RU361210"/>
    </source>
</evidence>
<evidence type="ECO:0000256" key="11">
    <source>
        <dbReference type="SAM" id="MobiDB-lite"/>
    </source>
</evidence>
<name>A0A1Y1N930_PHOPY</name>
<dbReference type="PIRSF" id="PIRSF016325">
    <property type="entry name" value="Phstyr_phstse_ac"/>
    <property type="match status" value="1"/>
</dbReference>
<dbReference type="GO" id="GO:0005737">
    <property type="term" value="C:cytoplasm"/>
    <property type="evidence" value="ECO:0007669"/>
    <property type="project" value="UniProtKB-SubCell"/>
</dbReference>
<keyword evidence="7 10" id="KW-0413">Isomerase</keyword>
<dbReference type="Proteomes" id="UP000327044">
    <property type="component" value="Unassembled WGS sequence"/>
</dbReference>
<proteinExistence type="inferred from homology"/>
<organism evidence="12">
    <name type="scientific">Photinus pyralis</name>
    <name type="common">Common eastern firefly</name>
    <name type="synonym">Lampyris pyralis</name>
    <dbReference type="NCBI Taxonomy" id="7054"/>
    <lineage>
        <taxon>Eukaryota</taxon>
        <taxon>Metazoa</taxon>
        <taxon>Ecdysozoa</taxon>
        <taxon>Arthropoda</taxon>
        <taxon>Hexapoda</taxon>
        <taxon>Insecta</taxon>
        <taxon>Pterygota</taxon>
        <taxon>Neoptera</taxon>
        <taxon>Endopterygota</taxon>
        <taxon>Coleoptera</taxon>
        <taxon>Polyphaga</taxon>
        <taxon>Elateriformia</taxon>
        <taxon>Elateroidea</taxon>
        <taxon>Lampyridae</taxon>
        <taxon>Lampyrinae</taxon>
        <taxon>Photinus</taxon>
    </lineage>
</organism>